<feature type="domain" description="Casparian strip membrane protein" evidence="9">
    <location>
        <begin position="57"/>
        <end position="204"/>
    </location>
</feature>
<evidence type="ECO:0000256" key="3">
    <source>
        <dbReference type="ARBA" id="ARBA00022475"/>
    </source>
</evidence>
<sequence>MDSSQKSGEMAININETKSAEIKPTKTKSGKGKSDLGPPIIVATTKAARDPKGGWKRGVGIFDFILRIAAIGAALAATATMGTTDQTLPFFTQFLQFQASYDDLPAFTYFVIANGIASAYLVLSLPFSIVCIVRPHVVGARLLLLILDTVMVALTTSGAAAAASIVYLAHNGNPNTNWNAICQQFNDFCQRVSGAVVASFITALIFMFLVVLSAVALRRN</sequence>
<proteinExistence type="inferred from homology"/>
<comment type="subcellular location">
    <subcellularLocation>
        <location evidence="1 7">Cell membrane</location>
        <topology evidence="1 7">Multi-pass membrane protein</topology>
    </subcellularLocation>
</comment>
<dbReference type="PANTHER" id="PTHR36488">
    <property type="entry name" value="CASP-LIKE PROTEIN 1U1"/>
    <property type="match status" value="1"/>
</dbReference>
<comment type="caution">
    <text evidence="10">The sequence shown here is derived from an EMBL/GenBank/DDBJ whole genome shotgun (WGS) entry which is preliminary data.</text>
</comment>
<evidence type="ECO:0000256" key="6">
    <source>
        <dbReference type="ARBA" id="ARBA00023136"/>
    </source>
</evidence>
<dbReference type="PANTHER" id="PTHR36488:SF11">
    <property type="entry name" value="CASP-LIKE PROTEIN"/>
    <property type="match status" value="1"/>
</dbReference>
<evidence type="ECO:0000256" key="2">
    <source>
        <dbReference type="ARBA" id="ARBA00007651"/>
    </source>
</evidence>
<feature type="transmembrane region" description="Helical" evidence="7">
    <location>
        <begin position="195"/>
        <end position="217"/>
    </location>
</feature>
<keyword evidence="11" id="KW-1185">Reference proteome</keyword>
<evidence type="ECO:0000256" key="4">
    <source>
        <dbReference type="ARBA" id="ARBA00022692"/>
    </source>
</evidence>
<keyword evidence="5 7" id="KW-1133">Transmembrane helix</keyword>
<comment type="similarity">
    <text evidence="2 7">Belongs to the Casparian strip membrane proteins (CASP) family.</text>
</comment>
<dbReference type="InterPro" id="IPR006702">
    <property type="entry name" value="CASP_dom"/>
</dbReference>
<feature type="transmembrane region" description="Helical" evidence="7">
    <location>
        <begin position="142"/>
        <end position="169"/>
    </location>
</feature>
<keyword evidence="3 7" id="KW-1003">Cell membrane</keyword>
<keyword evidence="4 7" id="KW-0812">Transmembrane</keyword>
<dbReference type="Pfam" id="PF04535">
    <property type="entry name" value="CASP_dom"/>
    <property type="match status" value="1"/>
</dbReference>
<evidence type="ECO:0000313" key="11">
    <source>
        <dbReference type="Proteomes" id="UP001237642"/>
    </source>
</evidence>
<gene>
    <name evidence="10" type="ORF">POM88_047817</name>
</gene>
<accession>A0AAD8GTY5</accession>
<dbReference type="NCBIfam" id="TIGR01569">
    <property type="entry name" value="A_tha_TIGR01569"/>
    <property type="match status" value="1"/>
</dbReference>
<keyword evidence="6 7" id="KW-0472">Membrane</keyword>
<reference evidence="10" key="2">
    <citation type="submission" date="2023-05" db="EMBL/GenBank/DDBJ databases">
        <authorList>
            <person name="Schelkunov M.I."/>
        </authorList>
    </citation>
    <scope>NUCLEOTIDE SEQUENCE</scope>
    <source>
        <strain evidence="10">Hsosn_3</strain>
        <tissue evidence="10">Leaf</tissue>
    </source>
</reference>
<dbReference type="Proteomes" id="UP001237642">
    <property type="component" value="Unassembled WGS sequence"/>
</dbReference>
<dbReference type="InterPro" id="IPR006459">
    <property type="entry name" value="CASP/CASPL"/>
</dbReference>
<feature type="transmembrane region" description="Helical" evidence="7">
    <location>
        <begin position="64"/>
        <end position="84"/>
    </location>
</feature>
<dbReference type="GO" id="GO:0005886">
    <property type="term" value="C:plasma membrane"/>
    <property type="evidence" value="ECO:0007669"/>
    <property type="project" value="UniProtKB-SubCell"/>
</dbReference>
<evidence type="ECO:0000256" key="8">
    <source>
        <dbReference type="SAM" id="MobiDB-lite"/>
    </source>
</evidence>
<evidence type="ECO:0000256" key="7">
    <source>
        <dbReference type="RuleBase" id="RU361233"/>
    </source>
</evidence>
<protein>
    <recommendedName>
        <fullName evidence="7">CASP-like protein</fullName>
    </recommendedName>
</protein>
<dbReference type="InterPro" id="IPR044173">
    <property type="entry name" value="CASPL"/>
</dbReference>
<evidence type="ECO:0000256" key="1">
    <source>
        <dbReference type="ARBA" id="ARBA00004651"/>
    </source>
</evidence>
<feature type="transmembrane region" description="Helical" evidence="7">
    <location>
        <begin position="104"/>
        <end position="130"/>
    </location>
</feature>
<comment type="subunit">
    <text evidence="7">Homodimer and heterodimers.</text>
</comment>
<organism evidence="10 11">
    <name type="scientific">Heracleum sosnowskyi</name>
    <dbReference type="NCBI Taxonomy" id="360622"/>
    <lineage>
        <taxon>Eukaryota</taxon>
        <taxon>Viridiplantae</taxon>
        <taxon>Streptophyta</taxon>
        <taxon>Embryophyta</taxon>
        <taxon>Tracheophyta</taxon>
        <taxon>Spermatophyta</taxon>
        <taxon>Magnoliopsida</taxon>
        <taxon>eudicotyledons</taxon>
        <taxon>Gunneridae</taxon>
        <taxon>Pentapetalae</taxon>
        <taxon>asterids</taxon>
        <taxon>campanulids</taxon>
        <taxon>Apiales</taxon>
        <taxon>Apiaceae</taxon>
        <taxon>Apioideae</taxon>
        <taxon>apioid superclade</taxon>
        <taxon>Tordylieae</taxon>
        <taxon>Tordyliinae</taxon>
        <taxon>Heracleum</taxon>
    </lineage>
</organism>
<reference evidence="10" key="1">
    <citation type="submission" date="2023-02" db="EMBL/GenBank/DDBJ databases">
        <title>Genome of toxic invasive species Heracleum sosnowskyi carries increased number of genes despite the absence of recent whole-genome duplications.</title>
        <authorList>
            <person name="Schelkunov M."/>
            <person name="Shtratnikova V."/>
            <person name="Makarenko M."/>
            <person name="Klepikova A."/>
            <person name="Omelchenko D."/>
            <person name="Novikova G."/>
            <person name="Obukhova E."/>
            <person name="Bogdanov V."/>
            <person name="Penin A."/>
            <person name="Logacheva M."/>
        </authorList>
    </citation>
    <scope>NUCLEOTIDE SEQUENCE</scope>
    <source>
        <strain evidence="10">Hsosn_3</strain>
        <tissue evidence="10">Leaf</tissue>
    </source>
</reference>
<feature type="region of interest" description="Disordered" evidence="8">
    <location>
        <begin position="1"/>
        <end position="36"/>
    </location>
</feature>
<evidence type="ECO:0000313" key="10">
    <source>
        <dbReference type="EMBL" id="KAK1354561.1"/>
    </source>
</evidence>
<name>A0AAD8GTY5_9APIA</name>
<evidence type="ECO:0000259" key="9">
    <source>
        <dbReference type="Pfam" id="PF04535"/>
    </source>
</evidence>
<dbReference type="AlphaFoldDB" id="A0AAD8GTY5"/>
<evidence type="ECO:0000256" key="5">
    <source>
        <dbReference type="ARBA" id="ARBA00022989"/>
    </source>
</evidence>
<dbReference type="EMBL" id="JAUIZM010000011">
    <property type="protein sequence ID" value="KAK1354561.1"/>
    <property type="molecule type" value="Genomic_DNA"/>
</dbReference>